<dbReference type="Pfam" id="PF02515">
    <property type="entry name" value="CoA_transf_3"/>
    <property type="match status" value="2"/>
</dbReference>
<dbReference type="InterPro" id="IPR023606">
    <property type="entry name" value="CoA-Trfase_III_dom_1_sf"/>
</dbReference>
<dbReference type="AlphaFoldDB" id="A0A511RGL4"/>
<reference evidence="1 2" key="1">
    <citation type="submission" date="2019-07" db="EMBL/GenBank/DDBJ databases">
        <title>Whole genome shotgun sequence of Oceanithermus desulfurans NBRC 100063.</title>
        <authorList>
            <person name="Hosoyama A."/>
            <person name="Uohara A."/>
            <person name="Ohji S."/>
            <person name="Ichikawa N."/>
        </authorList>
    </citation>
    <scope>NUCLEOTIDE SEQUENCE [LARGE SCALE GENOMIC DNA]</scope>
    <source>
        <strain evidence="1 2">NBRC 100063</strain>
    </source>
</reference>
<dbReference type="OrthoDB" id="9797653at2"/>
<sequence length="282" mass="30719">MLDLTRLLPGPLAGRVLERLGFEVLRVLPPAGDDLARWQPRTHAWLNAGKAAVTLDLKSPRGREELLGLVREAAVLLESNRAGVMERLGLGYPVLREHNPRLVYVRLAGHRDDPAAPGHDLTYLAASGLLDRLAGAWPHAQLADASGALWAALAALEGLRRGGGFYEVYLSEAAGFFGYPPIPGLDGSNPAYRVYPAASGRVALAALEPHLWTRFCEAAGRPDWTAVRGTAADEAVLARELEAFFLSRDAEAWEAWGREHGLPLRAVRPYRAAPLEPPWRRG</sequence>
<dbReference type="PANTHER" id="PTHR48228">
    <property type="entry name" value="SUCCINYL-COA--D-CITRAMALATE COA-TRANSFERASE"/>
    <property type="match status" value="1"/>
</dbReference>
<protein>
    <submittedName>
        <fullName evidence="1">CoA transferase</fullName>
    </submittedName>
</protein>
<dbReference type="InterPro" id="IPR050509">
    <property type="entry name" value="CoA-transferase_III"/>
</dbReference>
<dbReference type="Gene3D" id="3.30.1540.10">
    <property type="entry name" value="formyl-coa transferase, domain 3"/>
    <property type="match status" value="1"/>
</dbReference>
<dbReference type="Gene3D" id="3.40.50.10540">
    <property type="entry name" value="Crotonobetainyl-coa:carnitine coa-transferase, domain 1"/>
    <property type="match status" value="1"/>
</dbReference>
<dbReference type="Proteomes" id="UP000321827">
    <property type="component" value="Unassembled WGS sequence"/>
</dbReference>
<dbReference type="PANTHER" id="PTHR48228:SF5">
    <property type="entry name" value="ALPHA-METHYLACYL-COA RACEMASE"/>
    <property type="match status" value="1"/>
</dbReference>
<comment type="caution">
    <text evidence="1">The sequence shown here is derived from an EMBL/GenBank/DDBJ whole genome shotgun (WGS) entry which is preliminary data.</text>
</comment>
<dbReference type="InterPro" id="IPR044855">
    <property type="entry name" value="CoA-Trfase_III_dom3_sf"/>
</dbReference>
<proteinExistence type="predicted"/>
<evidence type="ECO:0000313" key="1">
    <source>
        <dbReference type="EMBL" id="GEM88793.1"/>
    </source>
</evidence>
<name>A0A511RGL4_9DEIN</name>
<gene>
    <name evidence="1" type="ORF">ODE01S_02270</name>
</gene>
<dbReference type="SUPFAM" id="SSF89796">
    <property type="entry name" value="CoA-transferase family III (CaiB/BaiF)"/>
    <property type="match status" value="1"/>
</dbReference>
<accession>A0A511RGL4</accession>
<dbReference type="InterPro" id="IPR003673">
    <property type="entry name" value="CoA-Trfase_fam_III"/>
</dbReference>
<organism evidence="1 2">
    <name type="scientific">Oceanithermus desulfurans NBRC 100063</name>
    <dbReference type="NCBI Taxonomy" id="1227550"/>
    <lineage>
        <taxon>Bacteria</taxon>
        <taxon>Thermotogati</taxon>
        <taxon>Deinococcota</taxon>
        <taxon>Deinococci</taxon>
        <taxon>Thermales</taxon>
        <taxon>Thermaceae</taxon>
        <taxon>Oceanithermus</taxon>
    </lineage>
</organism>
<dbReference type="GO" id="GO:0016740">
    <property type="term" value="F:transferase activity"/>
    <property type="evidence" value="ECO:0007669"/>
    <property type="project" value="UniProtKB-KW"/>
</dbReference>
<evidence type="ECO:0000313" key="2">
    <source>
        <dbReference type="Proteomes" id="UP000321827"/>
    </source>
</evidence>
<dbReference type="EMBL" id="BJXN01000001">
    <property type="protein sequence ID" value="GEM88793.1"/>
    <property type="molecule type" value="Genomic_DNA"/>
</dbReference>
<keyword evidence="1" id="KW-0808">Transferase</keyword>
<dbReference type="RefSeq" id="WP_147144948.1">
    <property type="nucleotide sequence ID" value="NZ_BJXN01000001.1"/>
</dbReference>